<proteinExistence type="predicted"/>
<feature type="region of interest" description="Disordered" evidence="5">
    <location>
        <begin position="1"/>
        <end position="151"/>
    </location>
</feature>
<dbReference type="PANTHER" id="PTHR46349">
    <property type="entry name" value="CINGULIN-LIKE PROTEIN 1-RELATED"/>
    <property type="match status" value="1"/>
</dbReference>
<feature type="compositionally biased region" description="Basic and acidic residues" evidence="5">
    <location>
        <begin position="413"/>
        <end position="424"/>
    </location>
</feature>
<keyword evidence="4" id="KW-0505">Motor protein</keyword>
<dbReference type="RefSeq" id="XP_024721640.1">
    <property type="nucleotide sequence ID" value="XM_024862576.1"/>
</dbReference>
<accession>A0A2T3B409</accession>
<feature type="compositionally biased region" description="Basic and acidic residues" evidence="5">
    <location>
        <begin position="77"/>
        <end position="91"/>
    </location>
</feature>
<feature type="region of interest" description="Disordered" evidence="5">
    <location>
        <begin position="167"/>
        <end position="258"/>
    </location>
</feature>
<evidence type="ECO:0000313" key="6">
    <source>
        <dbReference type="EMBL" id="PSS20370.1"/>
    </source>
</evidence>
<dbReference type="EMBL" id="KZ679010">
    <property type="protein sequence ID" value="PSS20370.1"/>
    <property type="molecule type" value="Genomic_DNA"/>
</dbReference>
<reference evidence="6 7" key="1">
    <citation type="journal article" date="2018" name="New Phytol.">
        <title>Comparative genomics and transcriptomics depict ericoid mycorrhizal fungi as versatile saprotrophs and plant mutualists.</title>
        <authorList>
            <person name="Martino E."/>
            <person name="Morin E."/>
            <person name="Grelet G.A."/>
            <person name="Kuo A."/>
            <person name="Kohler A."/>
            <person name="Daghino S."/>
            <person name="Barry K.W."/>
            <person name="Cichocki N."/>
            <person name="Clum A."/>
            <person name="Dockter R.B."/>
            <person name="Hainaut M."/>
            <person name="Kuo R.C."/>
            <person name="LaButti K."/>
            <person name="Lindahl B.D."/>
            <person name="Lindquist E.A."/>
            <person name="Lipzen A."/>
            <person name="Khouja H.R."/>
            <person name="Magnuson J."/>
            <person name="Murat C."/>
            <person name="Ohm R.A."/>
            <person name="Singer S.W."/>
            <person name="Spatafora J.W."/>
            <person name="Wang M."/>
            <person name="Veneault-Fourrey C."/>
            <person name="Henrissat B."/>
            <person name="Grigoriev I.V."/>
            <person name="Martin F.M."/>
            <person name="Perotto S."/>
        </authorList>
    </citation>
    <scope>NUCLEOTIDE SEQUENCE [LARGE SCALE GENOMIC DNA]</scope>
    <source>
        <strain evidence="6 7">ATCC 22711</strain>
    </source>
</reference>
<feature type="region of interest" description="Disordered" evidence="5">
    <location>
        <begin position="467"/>
        <end position="506"/>
    </location>
</feature>
<feature type="region of interest" description="Disordered" evidence="5">
    <location>
        <begin position="373"/>
        <end position="400"/>
    </location>
</feature>
<evidence type="ECO:0000256" key="3">
    <source>
        <dbReference type="ARBA" id="ARBA00023123"/>
    </source>
</evidence>
<feature type="region of interest" description="Disordered" evidence="5">
    <location>
        <begin position="413"/>
        <end position="439"/>
    </location>
</feature>
<evidence type="ECO:0000256" key="1">
    <source>
        <dbReference type="ARBA" id="ARBA00004496"/>
    </source>
</evidence>
<evidence type="ECO:0000256" key="2">
    <source>
        <dbReference type="ARBA" id="ARBA00022490"/>
    </source>
</evidence>
<keyword evidence="7" id="KW-1185">Reference proteome</keyword>
<feature type="compositionally biased region" description="Low complexity" evidence="5">
    <location>
        <begin position="111"/>
        <end position="129"/>
    </location>
</feature>
<evidence type="ECO:0000256" key="4">
    <source>
        <dbReference type="ARBA" id="ARBA00023175"/>
    </source>
</evidence>
<organism evidence="6 7">
    <name type="scientific">Amorphotheca resinae ATCC 22711</name>
    <dbReference type="NCBI Taxonomy" id="857342"/>
    <lineage>
        <taxon>Eukaryota</taxon>
        <taxon>Fungi</taxon>
        <taxon>Dikarya</taxon>
        <taxon>Ascomycota</taxon>
        <taxon>Pezizomycotina</taxon>
        <taxon>Leotiomycetes</taxon>
        <taxon>Helotiales</taxon>
        <taxon>Amorphothecaceae</taxon>
        <taxon>Amorphotheca</taxon>
    </lineage>
</organism>
<dbReference type="InParanoid" id="A0A2T3B409"/>
<dbReference type="STRING" id="857342.A0A2T3B409"/>
<feature type="compositionally biased region" description="Basic and acidic residues" evidence="5">
    <location>
        <begin position="1"/>
        <end position="21"/>
    </location>
</feature>
<feature type="compositionally biased region" description="Basic and acidic residues" evidence="5">
    <location>
        <begin position="30"/>
        <end position="66"/>
    </location>
</feature>
<gene>
    <name evidence="6" type="ORF">M430DRAFT_138776</name>
</gene>
<dbReference type="AlphaFoldDB" id="A0A2T3B409"/>
<feature type="compositionally biased region" description="Acidic residues" evidence="5">
    <location>
        <begin position="425"/>
        <end position="436"/>
    </location>
</feature>
<feature type="compositionally biased region" description="Basic and acidic residues" evidence="5">
    <location>
        <begin position="373"/>
        <end position="399"/>
    </location>
</feature>
<evidence type="ECO:0000313" key="7">
    <source>
        <dbReference type="Proteomes" id="UP000241818"/>
    </source>
</evidence>
<feature type="region of interest" description="Disordered" evidence="5">
    <location>
        <begin position="321"/>
        <end position="355"/>
    </location>
</feature>
<dbReference type="OrthoDB" id="5413982at2759"/>
<feature type="compositionally biased region" description="Polar residues" evidence="5">
    <location>
        <begin position="222"/>
        <end position="244"/>
    </location>
</feature>
<feature type="compositionally biased region" description="Basic and acidic residues" evidence="5">
    <location>
        <begin position="167"/>
        <end position="201"/>
    </location>
</feature>
<sequence length="591" mass="65578">MADEDRAEKLAAARKKVEQMKKKSAKKSGAKKEEKTNATEASKPEDTKEEDAKSEDAKPEDAKPELEVEAPEDANGDDSKGTEGSDGKDAEQTVSEPASGLTTPLSHQRKSSSSISQQSKMRSSSFRSSTGPLSPGHGFPPEENSAPEIYRKQALRIEELEKENKRLAKEASDGEKRWKRAEEELEDLREAEGDSSSKKDASSAVGSSGELEKLKTEIAALQRQNSQLQAQASRRHGSSPSMSLTAPPGLEAALQSKNSTIESMEIEISNLRAQLDRVASGSSVEKEQIAALEDKLARSERSAAIAQRELGDLKKNLERTTEKAVKEGSERTSAETKLRTLEREAEEAKVHSEELQKKVDALEKKVATLTTLHKEHDARFQTQKREREKAEKESSDLRARLAGLENENIRLREERERARKRDAEGIDDDGVDELENEERQRLEKKVRELEGEVHELRRGIWRERRRELDGEESSGVTSPGARFTDVDLGGGTYPNRRKSIPHGGKGIGDFLTSGFNAITGGTSGADGGLLEDDDLDFDEDAFRLAQEEEARKRIERVKETKRALKNWTGWRLDLVENRKGGGEGVGEIFEI</sequence>
<feature type="compositionally biased region" description="Acidic residues" evidence="5">
    <location>
        <begin position="67"/>
        <end position="76"/>
    </location>
</feature>
<keyword evidence="2" id="KW-0963">Cytoplasm</keyword>
<dbReference type="Proteomes" id="UP000241818">
    <property type="component" value="Unassembled WGS sequence"/>
</dbReference>
<evidence type="ECO:0008006" key="8">
    <source>
        <dbReference type="Google" id="ProtNLM"/>
    </source>
</evidence>
<keyword evidence="3" id="KW-0518">Myosin</keyword>
<evidence type="ECO:0000256" key="5">
    <source>
        <dbReference type="SAM" id="MobiDB-lite"/>
    </source>
</evidence>
<dbReference type="Gene3D" id="1.20.5.1160">
    <property type="entry name" value="Vasodilator-stimulated phosphoprotein"/>
    <property type="match status" value="1"/>
</dbReference>
<dbReference type="GeneID" id="36570657"/>
<dbReference type="PANTHER" id="PTHR46349:SF6">
    <property type="entry name" value="MYOSIN-6-LIKE"/>
    <property type="match status" value="1"/>
</dbReference>
<feature type="compositionally biased region" description="Polar residues" evidence="5">
    <location>
        <begin position="92"/>
        <end position="105"/>
    </location>
</feature>
<name>A0A2T3B409_AMORE</name>
<comment type="subcellular location">
    <subcellularLocation>
        <location evidence="1">Cytoplasm</location>
    </subcellularLocation>
</comment>
<protein>
    <recommendedName>
        <fullName evidence="8">M protein repeat protein</fullName>
    </recommendedName>
</protein>